<dbReference type="NCBIfam" id="NF033233">
    <property type="entry name" value="twin_helix"/>
    <property type="match status" value="1"/>
</dbReference>
<dbReference type="PATRIC" id="fig|1294273.3.peg.1499"/>
<dbReference type="AlphaFoldDB" id="W8S546"/>
<gene>
    <name evidence="6" type="ORF">roselon_01523</name>
</gene>
<feature type="transmembrane region" description="Helical" evidence="4">
    <location>
        <begin position="6"/>
        <end position="25"/>
    </location>
</feature>
<dbReference type="EMBL" id="CP004372">
    <property type="protein sequence ID" value="AHM03906.1"/>
    <property type="molecule type" value="Genomic_DNA"/>
</dbReference>
<dbReference type="Pfam" id="PF04588">
    <property type="entry name" value="HIG_1_N"/>
    <property type="match status" value="1"/>
</dbReference>
<dbReference type="Proteomes" id="UP000019593">
    <property type="component" value="Chromosome"/>
</dbReference>
<dbReference type="KEGG" id="red:roselon_01523"/>
<dbReference type="STRING" id="1294273.roselon_01523"/>
<keyword evidence="3 4" id="KW-0472">Membrane</keyword>
<evidence type="ECO:0000256" key="1">
    <source>
        <dbReference type="ARBA" id="ARBA00022692"/>
    </source>
</evidence>
<protein>
    <recommendedName>
        <fullName evidence="5">HIG1 domain-containing protein</fullName>
    </recommendedName>
</protein>
<sequence length="69" mass="7598">MTEDPLLIIAMLACLVVLVILLLGINSFRKGGADASKQSNKYMQWRLIAQFVAVVLIAIFVFFRGQQGG</sequence>
<dbReference type="InterPro" id="IPR007667">
    <property type="entry name" value="Hypoxia_induced_domain"/>
</dbReference>
<keyword evidence="7" id="KW-1185">Reference proteome</keyword>
<accession>W8S546</accession>
<organism evidence="6 7">
    <name type="scientific">Roseicyclus elongatus DSM 19469</name>
    <dbReference type="NCBI Taxonomy" id="1294273"/>
    <lineage>
        <taxon>Bacteria</taxon>
        <taxon>Pseudomonadati</taxon>
        <taxon>Pseudomonadota</taxon>
        <taxon>Alphaproteobacteria</taxon>
        <taxon>Rhodobacterales</taxon>
        <taxon>Roseobacteraceae</taxon>
        <taxon>Roseicyclus</taxon>
    </lineage>
</organism>
<evidence type="ECO:0000259" key="5">
    <source>
        <dbReference type="PROSITE" id="PS51503"/>
    </source>
</evidence>
<name>W8S546_9RHOB</name>
<reference evidence="6 7" key="1">
    <citation type="submission" date="2013-03" db="EMBL/GenBank/DDBJ databases">
        <authorList>
            <person name="Fiebig A."/>
            <person name="Goeker M."/>
            <person name="Klenk H.-P.P."/>
        </authorList>
    </citation>
    <scope>NUCLEOTIDE SEQUENCE [LARGE SCALE GENOMIC DNA]</scope>
    <source>
        <strain evidence="7">DSM 19469</strain>
    </source>
</reference>
<dbReference type="eggNOG" id="ENOG5032YUS">
    <property type="taxonomic scope" value="Bacteria"/>
</dbReference>
<evidence type="ECO:0000256" key="3">
    <source>
        <dbReference type="ARBA" id="ARBA00023136"/>
    </source>
</evidence>
<evidence type="ECO:0000313" key="6">
    <source>
        <dbReference type="EMBL" id="AHM03906.1"/>
    </source>
</evidence>
<evidence type="ECO:0000313" key="7">
    <source>
        <dbReference type="Proteomes" id="UP000019593"/>
    </source>
</evidence>
<proteinExistence type="predicted"/>
<evidence type="ECO:0000256" key="4">
    <source>
        <dbReference type="SAM" id="Phobius"/>
    </source>
</evidence>
<keyword evidence="1 4" id="KW-0812">Transmembrane</keyword>
<keyword evidence="2 4" id="KW-1133">Transmembrane helix</keyword>
<dbReference type="Gene3D" id="6.10.140.1320">
    <property type="match status" value="1"/>
</dbReference>
<feature type="domain" description="HIG1" evidence="5">
    <location>
        <begin position="1"/>
        <end position="69"/>
    </location>
</feature>
<dbReference type="RefSeq" id="WP_025311740.1">
    <property type="nucleotide sequence ID" value="NZ_CP004372.1"/>
</dbReference>
<dbReference type="HOGENOM" id="CLU_186083_0_0_5"/>
<feature type="transmembrane region" description="Helical" evidence="4">
    <location>
        <begin position="45"/>
        <end position="63"/>
    </location>
</feature>
<dbReference type="PROSITE" id="PS51503">
    <property type="entry name" value="HIG1"/>
    <property type="match status" value="1"/>
</dbReference>
<evidence type="ECO:0000256" key="2">
    <source>
        <dbReference type="ARBA" id="ARBA00022989"/>
    </source>
</evidence>